<sequence length="393" mass="45045">MKYILYVFVSESIYWNIIVKHEYRNFNTVTACAYRQLWQSALERECVETGGPQEHRRPGNPIVKRGRVHVSSPSKLSVVMLGIDSVSRSAAIRKLPKTLKYLREELHSYDFRGLMKVAENTYPNLVAQQVAPCGRGDACINQPCDGLPFIWKDFSASGYATIFAEDWAYEATFTYHRPGFRSSPTDHYIRNFWLALDEQESVGIFKKAQGSETARRYCYKDALRYRYILDYLKQFMSAYTDQRRYAFTSANSIAHQSRKLSKPAQGGISLFTEIPKDRSCAQAGIPENFCACDALKQYREGVQYNHSSIKWFATLFTPVNDITERYEVALKTVPGCGIFEVTYEVARNDEAVRVEDIVCINRYGGQAHCMPHSHLKIFCLCDDQNRTNSCSIN</sequence>
<gene>
    <name evidence="1" type="ORF">MAR_027897</name>
</gene>
<dbReference type="PANTHER" id="PTHR10974:SF1">
    <property type="entry name" value="FI08016P-RELATED"/>
    <property type="match status" value="1"/>
</dbReference>
<evidence type="ECO:0000313" key="1">
    <source>
        <dbReference type="EMBL" id="WAQ95207.1"/>
    </source>
</evidence>
<protein>
    <submittedName>
        <fullName evidence="1">Uncharacterized protein</fullName>
    </submittedName>
</protein>
<dbReference type="Pfam" id="PF02995">
    <property type="entry name" value="DUF229"/>
    <property type="match status" value="2"/>
</dbReference>
<keyword evidence="2" id="KW-1185">Reference proteome</keyword>
<name>A0ABY7DEP8_MYAAR</name>
<reference evidence="1" key="1">
    <citation type="submission" date="2022-11" db="EMBL/GenBank/DDBJ databases">
        <title>Centuries of genome instability and evolution in soft-shell clam transmissible cancer (bioRxiv).</title>
        <authorList>
            <person name="Hart S.F.M."/>
            <person name="Yonemitsu M.A."/>
            <person name="Giersch R.M."/>
            <person name="Beal B.F."/>
            <person name="Arriagada G."/>
            <person name="Davis B.W."/>
            <person name="Ostrander E.A."/>
            <person name="Goff S.P."/>
            <person name="Metzger M.J."/>
        </authorList>
    </citation>
    <scope>NUCLEOTIDE SEQUENCE</scope>
    <source>
        <strain evidence="1">MELC-2E11</strain>
        <tissue evidence="1">Siphon/mantle</tissue>
    </source>
</reference>
<proteinExistence type="predicted"/>
<evidence type="ECO:0000313" key="2">
    <source>
        <dbReference type="Proteomes" id="UP001164746"/>
    </source>
</evidence>
<dbReference type="PANTHER" id="PTHR10974">
    <property type="entry name" value="FI08016P-RELATED"/>
    <property type="match status" value="1"/>
</dbReference>
<dbReference type="Proteomes" id="UP001164746">
    <property type="component" value="Chromosome 2"/>
</dbReference>
<dbReference type="EMBL" id="CP111013">
    <property type="protein sequence ID" value="WAQ95207.1"/>
    <property type="molecule type" value="Genomic_DNA"/>
</dbReference>
<organism evidence="1 2">
    <name type="scientific">Mya arenaria</name>
    <name type="common">Soft-shell clam</name>
    <dbReference type="NCBI Taxonomy" id="6604"/>
    <lineage>
        <taxon>Eukaryota</taxon>
        <taxon>Metazoa</taxon>
        <taxon>Spiralia</taxon>
        <taxon>Lophotrochozoa</taxon>
        <taxon>Mollusca</taxon>
        <taxon>Bivalvia</taxon>
        <taxon>Autobranchia</taxon>
        <taxon>Heteroconchia</taxon>
        <taxon>Euheterodonta</taxon>
        <taxon>Imparidentia</taxon>
        <taxon>Neoheterodontei</taxon>
        <taxon>Myida</taxon>
        <taxon>Myoidea</taxon>
        <taxon>Myidae</taxon>
        <taxon>Mya</taxon>
    </lineage>
</organism>
<dbReference type="InterPro" id="IPR004245">
    <property type="entry name" value="DUF229"/>
</dbReference>
<accession>A0ABY7DEP8</accession>